<dbReference type="InterPro" id="IPR000873">
    <property type="entry name" value="AMP-dep_synth/lig_dom"/>
</dbReference>
<dbReference type="Proteomes" id="UP000229757">
    <property type="component" value="Chromosome"/>
</dbReference>
<dbReference type="Gene3D" id="3.30.300.30">
    <property type="match status" value="1"/>
</dbReference>
<dbReference type="GO" id="GO:0008756">
    <property type="term" value="F:o-succinylbenzoate-CoA ligase activity"/>
    <property type="evidence" value="ECO:0007669"/>
    <property type="project" value="UniProtKB-EC"/>
</dbReference>
<dbReference type="EC" id="6.2.1.26" evidence="3"/>
<dbReference type="InterPro" id="IPR042099">
    <property type="entry name" value="ANL_N_sf"/>
</dbReference>
<gene>
    <name evidence="3" type="primary">menE</name>
    <name evidence="3" type="ORF">REIFOR_00518</name>
</gene>
<name>A0A2K8KL77_9GAMM</name>
<protein>
    <submittedName>
        <fullName evidence="3">O-succinylbenzoic acid--CoA ligase</fullName>
        <ecNumber evidence="3">6.2.1.26</ecNumber>
    </submittedName>
</protein>
<sequence>MTSVQCLLSEAARLWPEAPALIDAGASHSLSFRALDERVQALCDRLAWPGLNQAIDPHAAQNRLVLLECHTRVSDLVVILALIRAGWICVPTSFRHTDRQLQTLVRTLRPALLVSERPLAVGCRLCHPVALEQGPALGRAANQHTFDADQPVTGFFTSGSNGTPKLALHSYSAHRASAAASRQRLPLRPGDRNLMSLPLFHIGGLAPVFRNLLAGSTMVFGGRADDASFLHQQQISHLSFVSAQLRALIAQKPQGLRIPYALVGGGPIDPALLESAQRAGIEGWQSYGLTEMSSQVATGSPAGYWQVLPGNELRLDADGAILVRGATSFLGYWRNGRLDRSCFLPSGWFATKDLGTWHDAVLSIHGRLDNLFISGGENIQPEEIELELLRHPAVERVLVCSVADVKFGRRPIALVELHSGSRVSSSELNRWLAANLPRFKLPQQWWQLPNRPEFTGTGLKINRTAVQTWVDQQAHRLTPLA</sequence>
<dbReference type="OrthoDB" id="9803968at2"/>
<dbReference type="GO" id="GO:0006631">
    <property type="term" value="P:fatty acid metabolic process"/>
    <property type="evidence" value="ECO:0007669"/>
    <property type="project" value="TreeGrafter"/>
</dbReference>
<dbReference type="EMBL" id="CP011797">
    <property type="protein sequence ID" value="ATX75688.1"/>
    <property type="molecule type" value="Genomic_DNA"/>
</dbReference>
<evidence type="ECO:0000259" key="1">
    <source>
        <dbReference type="Pfam" id="PF00501"/>
    </source>
</evidence>
<dbReference type="InterPro" id="IPR045851">
    <property type="entry name" value="AMP-bd_C_sf"/>
</dbReference>
<evidence type="ECO:0000313" key="4">
    <source>
        <dbReference type="Proteomes" id="UP000229757"/>
    </source>
</evidence>
<dbReference type="Pfam" id="PF00501">
    <property type="entry name" value="AMP-binding"/>
    <property type="match status" value="1"/>
</dbReference>
<dbReference type="Gene3D" id="3.40.50.12780">
    <property type="entry name" value="N-terminal domain of ligase-like"/>
    <property type="match status" value="1"/>
</dbReference>
<keyword evidence="4" id="KW-1185">Reference proteome</keyword>
<dbReference type="AlphaFoldDB" id="A0A2K8KL77"/>
<reference evidence="3 4" key="1">
    <citation type="journal article" date="2017" name="Environ. Microbiol.">
        <title>Genomic and physiological analyses of 'Reinekea forsetii' reveal a versatile opportunistic lifestyle during spring algae blooms.</title>
        <authorList>
            <person name="Avci B."/>
            <person name="Hahnke R.L."/>
            <person name="Chafee M."/>
            <person name="Fischer T."/>
            <person name="Gruber-Vodicka H."/>
            <person name="Tegetmeyer H.E."/>
            <person name="Harder J."/>
            <person name="Fuchs B.M."/>
            <person name="Amann R.I."/>
            <person name="Teeling H."/>
        </authorList>
    </citation>
    <scope>NUCLEOTIDE SEQUENCE [LARGE SCALE GENOMIC DNA]</scope>
    <source>
        <strain evidence="3 4">Hel1_31_D35</strain>
    </source>
</reference>
<dbReference type="SUPFAM" id="SSF56801">
    <property type="entry name" value="Acetyl-CoA synthetase-like"/>
    <property type="match status" value="1"/>
</dbReference>
<feature type="domain" description="AMP-dependent synthetase/ligase" evidence="1">
    <location>
        <begin position="9"/>
        <end position="333"/>
    </location>
</feature>
<accession>A0A2K8KL77</accession>
<organism evidence="3 4">
    <name type="scientific">Reinekea forsetii</name>
    <dbReference type="NCBI Taxonomy" id="1336806"/>
    <lineage>
        <taxon>Bacteria</taxon>
        <taxon>Pseudomonadati</taxon>
        <taxon>Pseudomonadota</taxon>
        <taxon>Gammaproteobacteria</taxon>
        <taxon>Oceanospirillales</taxon>
        <taxon>Saccharospirillaceae</taxon>
        <taxon>Reinekea</taxon>
    </lineage>
</organism>
<dbReference type="GO" id="GO:0031956">
    <property type="term" value="F:medium-chain fatty acid-CoA ligase activity"/>
    <property type="evidence" value="ECO:0007669"/>
    <property type="project" value="TreeGrafter"/>
</dbReference>
<dbReference type="KEGG" id="rfo:REIFOR_00518"/>
<dbReference type="PANTHER" id="PTHR43201:SF32">
    <property type="entry name" value="2-SUCCINYLBENZOATE--COA LIGASE, CHLOROPLASTIC_PEROXISOMAL"/>
    <property type="match status" value="1"/>
</dbReference>
<proteinExistence type="predicted"/>
<dbReference type="PANTHER" id="PTHR43201">
    <property type="entry name" value="ACYL-COA SYNTHETASE"/>
    <property type="match status" value="1"/>
</dbReference>
<evidence type="ECO:0000313" key="3">
    <source>
        <dbReference type="EMBL" id="ATX75688.1"/>
    </source>
</evidence>
<feature type="domain" description="AMP-binding enzyme C-terminal" evidence="2">
    <location>
        <begin position="383"/>
        <end position="446"/>
    </location>
</feature>
<dbReference type="Pfam" id="PF13193">
    <property type="entry name" value="AMP-binding_C"/>
    <property type="match status" value="1"/>
</dbReference>
<evidence type="ECO:0000259" key="2">
    <source>
        <dbReference type="Pfam" id="PF13193"/>
    </source>
</evidence>
<keyword evidence="3" id="KW-0436">Ligase</keyword>
<dbReference type="InterPro" id="IPR025110">
    <property type="entry name" value="AMP-bd_C"/>
</dbReference>